<name>A0A2G5DC24_AQUCA</name>
<accession>A0A2G5DC24</accession>
<reference evidence="2 3" key="1">
    <citation type="submission" date="2017-09" db="EMBL/GenBank/DDBJ databases">
        <title>WGS assembly of Aquilegia coerulea Goldsmith.</title>
        <authorList>
            <person name="Hodges S."/>
            <person name="Kramer E."/>
            <person name="Nordborg M."/>
            <person name="Tomkins J."/>
            <person name="Borevitz J."/>
            <person name="Derieg N."/>
            <person name="Yan J."/>
            <person name="Mihaltcheva S."/>
            <person name="Hayes R.D."/>
            <person name="Rokhsar D."/>
        </authorList>
    </citation>
    <scope>NUCLEOTIDE SEQUENCE [LARGE SCALE GENOMIC DNA]</scope>
    <source>
        <strain evidence="3">cv. Goldsmith</strain>
    </source>
</reference>
<evidence type="ECO:0000313" key="3">
    <source>
        <dbReference type="Proteomes" id="UP000230069"/>
    </source>
</evidence>
<feature type="compositionally biased region" description="Basic and acidic residues" evidence="1">
    <location>
        <begin position="81"/>
        <end position="102"/>
    </location>
</feature>
<dbReference type="Proteomes" id="UP000230069">
    <property type="component" value="Unassembled WGS sequence"/>
</dbReference>
<organism evidence="2 3">
    <name type="scientific">Aquilegia coerulea</name>
    <name type="common">Rocky mountain columbine</name>
    <dbReference type="NCBI Taxonomy" id="218851"/>
    <lineage>
        <taxon>Eukaryota</taxon>
        <taxon>Viridiplantae</taxon>
        <taxon>Streptophyta</taxon>
        <taxon>Embryophyta</taxon>
        <taxon>Tracheophyta</taxon>
        <taxon>Spermatophyta</taxon>
        <taxon>Magnoliopsida</taxon>
        <taxon>Ranunculales</taxon>
        <taxon>Ranunculaceae</taxon>
        <taxon>Thalictroideae</taxon>
        <taxon>Aquilegia</taxon>
    </lineage>
</organism>
<dbReference type="AlphaFoldDB" id="A0A2G5DC24"/>
<evidence type="ECO:0000256" key="1">
    <source>
        <dbReference type="SAM" id="MobiDB-lite"/>
    </source>
</evidence>
<sequence>MRYGEWNLLVPGKGNECYFHFFTSHPTQLCCLVDSKGPKELLLVTRQGNSFFDQPDTGEGRQDPGTFQGDLRQRTSQRQILNERQETRLEASYDERPTRRRD</sequence>
<feature type="region of interest" description="Disordered" evidence="1">
    <location>
        <begin position="50"/>
        <end position="102"/>
    </location>
</feature>
<dbReference type="InParanoid" id="A0A2G5DC24"/>
<gene>
    <name evidence="2" type="ORF">AQUCO_02300087v1</name>
</gene>
<protein>
    <submittedName>
        <fullName evidence="2">Uncharacterized protein</fullName>
    </submittedName>
</protein>
<keyword evidence="3" id="KW-1185">Reference proteome</keyword>
<evidence type="ECO:0000313" key="2">
    <source>
        <dbReference type="EMBL" id="PIA41056.1"/>
    </source>
</evidence>
<dbReference type="EMBL" id="KZ305040">
    <property type="protein sequence ID" value="PIA41056.1"/>
    <property type="molecule type" value="Genomic_DNA"/>
</dbReference>
<proteinExistence type="predicted"/>